<reference evidence="1" key="1">
    <citation type="journal article" date="2014" name="Front. Microbiol.">
        <title>High frequency of phylogenetically diverse reductive dehalogenase-homologous genes in deep subseafloor sedimentary metagenomes.</title>
        <authorList>
            <person name="Kawai M."/>
            <person name="Futagami T."/>
            <person name="Toyoda A."/>
            <person name="Takaki Y."/>
            <person name="Nishi S."/>
            <person name="Hori S."/>
            <person name="Arai W."/>
            <person name="Tsubouchi T."/>
            <person name="Morono Y."/>
            <person name="Uchiyama I."/>
            <person name="Ito T."/>
            <person name="Fujiyama A."/>
            <person name="Inagaki F."/>
            <person name="Takami H."/>
        </authorList>
    </citation>
    <scope>NUCLEOTIDE SEQUENCE</scope>
    <source>
        <strain evidence="1">Expedition CK06-06</strain>
    </source>
</reference>
<accession>X1K0S7</accession>
<evidence type="ECO:0000313" key="1">
    <source>
        <dbReference type="EMBL" id="GAI00088.1"/>
    </source>
</evidence>
<sequence>MNLKDLLNQGRLRQHKTSKKEIENLLALVRRDIKDAKVEGLSTDRKFACGRVENWRATESSARFQLSPHQTQHADFPHCAFLLPSPKGLCDLSAWQRF</sequence>
<gene>
    <name evidence="1" type="ORF">S06H3_02075</name>
</gene>
<proteinExistence type="predicted"/>
<organism evidence="1">
    <name type="scientific">marine sediment metagenome</name>
    <dbReference type="NCBI Taxonomy" id="412755"/>
    <lineage>
        <taxon>unclassified sequences</taxon>
        <taxon>metagenomes</taxon>
        <taxon>ecological metagenomes</taxon>
    </lineage>
</organism>
<comment type="caution">
    <text evidence="1">The sequence shown here is derived from an EMBL/GenBank/DDBJ whole genome shotgun (WGS) entry which is preliminary data.</text>
</comment>
<dbReference type="AlphaFoldDB" id="X1K0S7"/>
<dbReference type="EMBL" id="BARV01000575">
    <property type="protein sequence ID" value="GAI00088.1"/>
    <property type="molecule type" value="Genomic_DNA"/>
</dbReference>
<protein>
    <submittedName>
        <fullName evidence="1">Uncharacterized protein</fullName>
    </submittedName>
</protein>
<name>X1K0S7_9ZZZZ</name>